<feature type="region of interest" description="Disordered" evidence="1">
    <location>
        <begin position="188"/>
        <end position="240"/>
    </location>
</feature>
<evidence type="ECO:0000313" key="2">
    <source>
        <dbReference type="EMBL" id="GBG69536.1"/>
    </source>
</evidence>
<dbReference type="AlphaFoldDB" id="A0A388KHN4"/>
<sequence length="355" mass="40330">MALTMRSDIGAFITEPAASTGARVEGQTEMACLSDMWTGDTEWLCSAQATSARLSQILTKLRTVVIEREKPSILWIRSAQQSLMEIGWGLEEGPPPHLEFADWPRSNAFMRRCYKDLEEGQGLCGDLEDRLYDDDDDDIADDTRDSIITVDDAVDTGNHDDNNQLICVAEACKNNNNSNNTLTVPVAQAANINNNNHTDGEGRKRKKNEGKDPTNDIMDEDWEQTKVDEDKREDSQENPDWLQQAIKDLERARDLEFKLHMAHQRYNRKVQQAGAGASQQNTGSPNGNRFEALHKEEEMAEFLAQQYGLKTRVEGNMLYLDNPAYDKQFQWPKSYVDRDEHPAKAKKGKRMQELC</sequence>
<comment type="caution">
    <text evidence="2">The sequence shown here is derived from an EMBL/GenBank/DDBJ whole genome shotgun (WGS) entry which is preliminary data.</text>
</comment>
<gene>
    <name evidence="2" type="ORF">CBR_g4371</name>
</gene>
<organism evidence="2 3">
    <name type="scientific">Chara braunii</name>
    <name type="common">Braun's stonewort</name>
    <dbReference type="NCBI Taxonomy" id="69332"/>
    <lineage>
        <taxon>Eukaryota</taxon>
        <taxon>Viridiplantae</taxon>
        <taxon>Streptophyta</taxon>
        <taxon>Charophyceae</taxon>
        <taxon>Charales</taxon>
        <taxon>Characeae</taxon>
        <taxon>Chara</taxon>
    </lineage>
</organism>
<evidence type="ECO:0000313" key="3">
    <source>
        <dbReference type="Proteomes" id="UP000265515"/>
    </source>
</evidence>
<dbReference type="EMBL" id="BFEA01000116">
    <property type="protein sequence ID" value="GBG69536.1"/>
    <property type="molecule type" value="Genomic_DNA"/>
</dbReference>
<dbReference type="Gramene" id="GBG69536">
    <property type="protein sequence ID" value="GBG69536"/>
    <property type="gene ID" value="CBR_g4371"/>
</dbReference>
<evidence type="ECO:0000256" key="1">
    <source>
        <dbReference type="SAM" id="MobiDB-lite"/>
    </source>
</evidence>
<feature type="compositionally biased region" description="Basic and acidic residues" evidence="1">
    <location>
        <begin position="223"/>
        <end position="235"/>
    </location>
</feature>
<accession>A0A388KHN4</accession>
<name>A0A388KHN4_CHABU</name>
<proteinExistence type="predicted"/>
<keyword evidence="3" id="KW-1185">Reference proteome</keyword>
<protein>
    <submittedName>
        <fullName evidence="2">Uncharacterized protein</fullName>
    </submittedName>
</protein>
<reference evidence="2 3" key="1">
    <citation type="journal article" date="2018" name="Cell">
        <title>The Chara Genome: Secondary Complexity and Implications for Plant Terrestrialization.</title>
        <authorList>
            <person name="Nishiyama T."/>
            <person name="Sakayama H."/>
            <person name="Vries J.D."/>
            <person name="Buschmann H."/>
            <person name="Saint-Marcoux D."/>
            <person name="Ullrich K.K."/>
            <person name="Haas F.B."/>
            <person name="Vanderstraeten L."/>
            <person name="Becker D."/>
            <person name="Lang D."/>
            <person name="Vosolsobe S."/>
            <person name="Rombauts S."/>
            <person name="Wilhelmsson P.K.I."/>
            <person name="Janitza P."/>
            <person name="Kern R."/>
            <person name="Heyl A."/>
            <person name="Rumpler F."/>
            <person name="Villalobos L.I.A.C."/>
            <person name="Clay J.M."/>
            <person name="Skokan R."/>
            <person name="Toyoda A."/>
            <person name="Suzuki Y."/>
            <person name="Kagoshima H."/>
            <person name="Schijlen E."/>
            <person name="Tajeshwar N."/>
            <person name="Catarino B."/>
            <person name="Hetherington A.J."/>
            <person name="Saltykova A."/>
            <person name="Bonnot C."/>
            <person name="Breuninger H."/>
            <person name="Symeonidi A."/>
            <person name="Radhakrishnan G.V."/>
            <person name="Van Nieuwerburgh F."/>
            <person name="Deforce D."/>
            <person name="Chang C."/>
            <person name="Karol K.G."/>
            <person name="Hedrich R."/>
            <person name="Ulvskov P."/>
            <person name="Glockner G."/>
            <person name="Delwiche C.F."/>
            <person name="Petrasek J."/>
            <person name="Van de Peer Y."/>
            <person name="Friml J."/>
            <person name="Beilby M."/>
            <person name="Dolan L."/>
            <person name="Kohara Y."/>
            <person name="Sugano S."/>
            <person name="Fujiyama A."/>
            <person name="Delaux P.-M."/>
            <person name="Quint M."/>
            <person name="TheiBen G."/>
            <person name="Hagemann M."/>
            <person name="Harholt J."/>
            <person name="Dunand C."/>
            <person name="Zachgo S."/>
            <person name="Langdale J."/>
            <person name="Maumus F."/>
            <person name="Straeten D.V.D."/>
            <person name="Gould S.B."/>
            <person name="Rensing S.A."/>
        </authorList>
    </citation>
    <scope>NUCLEOTIDE SEQUENCE [LARGE SCALE GENOMIC DNA]</scope>
    <source>
        <strain evidence="2 3">S276</strain>
    </source>
</reference>
<dbReference type="Proteomes" id="UP000265515">
    <property type="component" value="Unassembled WGS sequence"/>
</dbReference>